<evidence type="ECO:0000313" key="2">
    <source>
        <dbReference type="EMBL" id="PSR72591.1"/>
    </source>
</evidence>
<sequence>MSDILNDPSTGKIRAVEKLEVEDEEKRQQRMHDMFMQLDGKLQTQARETPRTFDFGDRTTFLVEPPIELLSRVQAFLPQFAASNAEIALRAKDDPESVDIEKLGNESSYIQMNLGLGVFEERKTAAGSSASDSDAEMHDSETSAPSSFSDSSLRSDSETSEDSGCESDDSIDIISCTVSSLASRPIRPLPRRKSTRPHIVILGEANSTATKTDSSSPSGESQE</sequence>
<feature type="compositionally biased region" description="Low complexity" evidence="1">
    <location>
        <begin position="142"/>
        <end position="154"/>
    </location>
</feature>
<feature type="region of interest" description="Disordered" evidence="1">
    <location>
        <begin position="184"/>
        <end position="223"/>
    </location>
</feature>
<dbReference type="AlphaFoldDB" id="A0A2R6NJV9"/>
<proteinExistence type="predicted"/>
<reference evidence="2 3" key="1">
    <citation type="submission" date="2018-02" db="EMBL/GenBank/DDBJ databases">
        <title>Genome sequence of the basidiomycete white-rot fungus Phlebia centrifuga.</title>
        <authorList>
            <person name="Granchi Z."/>
            <person name="Peng M."/>
            <person name="de Vries R.P."/>
            <person name="Hilden K."/>
            <person name="Makela M.R."/>
            <person name="Grigoriev I."/>
            <person name="Riley R."/>
        </authorList>
    </citation>
    <scope>NUCLEOTIDE SEQUENCE [LARGE SCALE GENOMIC DNA]</scope>
    <source>
        <strain evidence="2 3">FBCC195</strain>
    </source>
</reference>
<dbReference type="Proteomes" id="UP000186601">
    <property type="component" value="Unassembled WGS sequence"/>
</dbReference>
<dbReference type="PANTHER" id="PTHR28674">
    <property type="entry name" value="SIMILAR TO DNA SEGMENT, CHR 10, WAYNE STATE UNIVERSITY 102,-EXPRESSED"/>
    <property type="match status" value="1"/>
</dbReference>
<dbReference type="OrthoDB" id="1112980at2759"/>
<dbReference type="STRING" id="98765.A0A2R6NJV9"/>
<dbReference type="GO" id="GO:0062064">
    <property type="term" value="F:box C/D methylation guide snoRNP complex binding"/>
    <property type="evidence" value="ECO:0007669"/>
    <property type="project" value="TreeGrafter"/>
</dbReference>
<feature type="compositionally biased region" description="Acidic residues" evidence="1">
    <location>
        <begin position="158"/>
        <end position="171"/>
    </location>
</feature>
<dbReference type="InterPro" id="IPR027921">
    <property type="entry name" value="NOPCHAP1"/>
</dbReference>
<organism evidence="2 3">
    <name type="scientific">Hermanssonia centrifuga</name>
    <dbReference type="NCBI Taxonomy" id="98765"/>
    <lineage>
        <taxon>Eukaryota</taxon>
        <taxon>Fungi</taxon>
        <taxon>Dikarya</taxon>
        <taxon>Basidiomycota</taxon>
        <taxon>Agaricomycotina</taxon>
        <taxon>Agaricomycetes</taxon>
        <taxon>Polyporales</taxon>
        <taxon>Meruliaceae</taxon>
        <taxon>Hermanssonia</taxon>
    </lineage>
</organism>
<dbReference type="PANTHER" id="PTHR28674:SF1">
    <property type="entry name" value="NOP PROTEIN CHAPERONE 1"/>
    <property type="match status" value="1"/>
</dbReference>
<feature type="compositionally biased region" description="Polar residues" evidence="1">
    <location>
        <begin position="205"/>
        <end position="223"/>
    </location>
</feature>
<gene>
    <name evidence="2" type="ORF">PHLCEN_2v11584</name>
</gene>
<dbReference type="GO" id="GO:0000492">
    <property type="term" value="P:box C/D snoRNP assembly"/>
    <property type="evidence" value="ECO:0007669"/>
    <property type="project" value="InterPro"/>
</dbReference>
<comment type="caution">
    <text evidence="2">The sequence shown here is derived from an EMBL/GenBank/DDBJ whole genome shotgun (WGS) entry which is preliminary data.</text>
</comment>
<protein>
    <submittedName>
        <fullName evidence="2">Uncharacterized protein</fullName>
    </submittedName>
</protein>
<evidence type="ECO:0000313" key="3">
    <source>
        <dbReference type="Proteomes" id="UP000186601"/>
    </source>
</evidence>
<feature type="region of interest" description="Disordered" evidence="1">
    <location>
        <begin position="125"/>
        <end position="171"/>
    </location>
</feature>
<keyword evidence="3" id="KW-1185">Reference proteome</keyword>
<dbReference type="EMBL" id="MLYV02001153">
    <property type="protein sequence ID" value="PSR72591.1"/>
    <property type="molecule type" value="Genomic_DNA"/>
</dbReference>
<dbReference type="Pfam" id="PF15370">
    <property type="entry name" value="NOPCHAP1"/>
    <property type="match status" value="1"/>
</dbReference>
<name>A0A2R6NJV9_9APHY</name>
<evidence type="ECO:0000256" key="1">
    <source>
        <dbReference type="SAM" id="MobiDB-lite"/>
    </source>
</evidence>
<accession>A0A2R6NJV9</accession>